<proteinExistence type="predicted"/>
<reference evidence="1" key="1">
    <citation type="submission" date="2023-02" db="EMBL/GenBank/DDBJ databases">
        <title>Complete genome sequence of Lactobacillus ruminis CACC888 isolated from Pig feces.</title>
        <authorList>
            <person name="Park S."/>
            <person name="Park M.A."/>
            <person name="Kim D.-H."/>
            <person name="Kim Y."/>
        </authorList>
    </citation>
    <scope>NUCLEOTIDE SEQUENCE</scope>
    <source>
        <strain evidence="1">CACC888</strain>
    </source>
</reference>
<accession>A0AAQ2XLX9</accession>
<dbReference type="EMBL" id="CP117692">
    <property type="protein sequence ID" value="WDC82183.1"/>
    <property type="molecule type" value="Genomic_DNA"/>
</dbReference>
<sequence length="56" mass="6388">MLLNLFIQDFAQFTDKASSFIDVSVNGSDFDKCSAKLFLVIFIMEGDHHTYARKPD</sequence>
<evidence type="ECO:0000313" key="2">
    <source>
        <dbReference type="Proteomes" id="UP001222683"/>
    </source>
</evidence>
<organism evidence="1 2">
    <name type="scientific">Ligilactobacillus ruminis</name>
    <dbReference type="NCBI Taxonomy" id="1623"/>
    <lineage>
        <taxon>Bacteria</taxon>
        <taxon>Bacillati</taxon>
        <taxon>Bacillota</taxon>
        <taxon>Bacilli</taxon>
        <taxon>Lactobacillales</taxon>
        <taxon>Lactobacillaceae</taxon>
        <taxon>Ligilactobacillus</taxon>
    </lineage>
</organism>
<gene>
    <name evidence="1" type="ORF">PSR59_00490</name>
</gene>
<dbReference type="RefSeq" id="WP_273745074.1">
    <property type="nucleotide sequence ID" value="NZ_CP117692.1"/>
</dbReference>
<dbReference type="Proteomes" id="UP001222683">
    <property type="component" value="Chromosome"/>
</dbReference>
<dbReference type="AlphaFoldDB" id="A0AAQ2XLX9"/>
<evidence type="ECO:0000313" key="1">
    <source>
        <dbReference type="EMBL" id="WDC82183.1"/>
    </source>
</evidence>
<name>A0AAQ2XLX9_9LACO</name>
<protein>
    <submittedName>
        <fullName evidence="1">Uncharacterized protein</fullName>
    </submittedName>
</protein>